<reference evidence="1 2" key="1">
    <citation type="submission" date="2019-07" db="EMBL/GenBank/DDBJ databases">
        <title>Complete Genome Sequence of Leptotrichia wadei Strain JMUB3934.</title>
        <authorList>
            <person name="Watanabe S."/>
            <person name="Cui L."/>
        </authorList>
    </citation>
    <scope>NUCLEOTIDE SEQUENCE [LARGE SCALE GENOMIC DNA]</scope>
    <source>
        <strain evidence="1 2">JMUB3934</strain>
    </source>
</reference>
<organism evidence="1 2">
    <name type="scientific">Leptotrichia wadei</name>
    <dbReference type="NCBI Taxonomy" id="157687"/>
    <lineage>
        <taxon>Bacteria</taxon>
        <taxon>Fusobacteriati</taxon>
        <taxon>Fusobacteriota</taxon>
        <taxon>Fusobacteriia</taxon>
        <taxon>Fusobacteriales</taxon>
        <taxon>Leptotrichiaceae</taxon>
        <taxon>Leptotrichia</taxon>
    </lineage>
</organism>
<proteinExistence type="predicted"/>
<evidence type="ECO:0000313" key="2">
    <source>
        <dbReference type="Proteomes" id="UP000321501"/>
    </source>
</evidence>
<evidence type="ECO:0000313" key="1">
    <source>
        <dbReference type="EMBL" id="BBM49785.1"/>
    </source>
</evidence>
<dbReference type="InterPro" id="IPR053787">
    <property type="entry name" value="Autotransptr-assoc_N"/>
</dbReference>
<dbReference type="NCBIfam" id="NF033175">
    <property type="entry name" value="fuso_auto_Nterm"/>
    <property type="match status" value="1"/>
</dbReference>
<dbReference type="AlphaFoldDB" id="A0A510KI87"/>
<dbReference type="Proteomes" id="UP000321501">
    <property type="component" value="Chromosome"/>
</dbReference>
<name>A0A510KI87_9FUSO</name>
<dbReference type="EMBL" id="AP019835">
    <property type="protein sequence ID" value="BBM49785.1"/>
    <property type="molecule type" value="Genomic_DNA"/>
</dbReference>
<protein>
    <submittedName>
        <fullName evidence="1">Autotransporter beta-domain protein</fullName>
    </submittedName>
</protein>
<dbReference type="RefSeq" id="WP_146964267.1">
    <property type="nucleotide sequence ID" value="NZ_AP019835.1"/>
</dbReference>
<sequence length="180" mass="20416">MTNNLLNLKKDLKSFAKRCKDFKYTDSALLAFLLSGMLISTGQVFAETVTNSQINNQVSQINTSINQMRTDFKRARAENNKLIKDTNLELTQLMEQGDHVTKSPWSSWQFGINDFYNDWHGTYKGRGDKQPSHVYERDKSLVNRSSYPGRIETKYGATTLGLVREPNAAMDVSAALTPRV</sequence>
<gene>
    <name evidence="1" type="ORF">JMUB3934_1081</name>
</gene>
<accession>A0A510KI87</accession>